<dbReference type="PROSITE" id="PS50850">
    <property type="entry name" value="MFS"/>
    <property type="match status" value="1"/>
</dbReference>
<dbReference type="GeneID" id="43658356"/>
<feature type="transmembrane region" description="Helical" evidence="5">
    <location>
        <begin position="127"/>
        <end position="146"/>
    </location>
</feature>
<evidence type="ECO:0000256" key="1">
    <source>
        <dbReference type="ARBA" id="ARBA00004141"/>
    </source>
</evidence>
<feature type="transmembrane region" description="Helical" evidence="5">
    <location>
        <begin position="328"/>
        <end position="346"/>
    </location>
</feature>
<dbReference type="PANTHER" id="PTHR23502:SF157">
    <property type="entry name" value="MAJOR FACILITATOR SUPERFAMILY (MFS) PROFILE DOMAIN-CONTAINING PROTEIN-RELATED"/>
    <property type="match status" value="1"/>
</dbReference>
<dbReference type="AlphaFoldDB" id="A0A5N7AI50"/>
<dbReference type="InterPro" id="IPR036259">
    <property type="entry name" value="MFS_trans_sf"/>
</dbReference>
<evidence type="ECO:0000259" key="6">
    <source>
        <dbReference type="PROSITE" id="PS50850"/>
    </source>
</evidence>
<feature type="transmembrane region" description="Helical" evidence="5">
    <location>
        <begin position="215"/>
        <end position="234"/>
    </location>
</feature>
<dbReference type="PANTHER" id="PTHR23502">
    <property type="entry name" value="MAJOR FACILITATOR SUPERFAMILY"/>
    <property type="match status" value="1"/>
</dbReference>
<sequence length="512" mass="55895">MVKTSATATVTPDSTSHVSLDYALEAQGLEQIGDGKDLVRWAATNPRHPRNWSPLRKAYDITIIILLEFYTTAVSTSGATAAKNAQEQLGIDPTISLLLYVSTYLLAQGIGSVVFPPYSECFGRKRLYVVSTVMYSVFCAIIGATSHPAAAAVGRIITGFLSAVPSVVIAGSIEDMFSTRERIWLTLPYIAVADFGIATGPVMSTYITAAWGWQWVFYVAAIVTGILAILLCTIRESRPTLLLEREVAQLRKVTGDESLEALNPDRVLDMDTFVRNVIFRPAQLLVSEPIIMAVSIVCGVSSGIIYLFTDVLPPVYASFGLSTTTASLPFLAIGFGFIPNIYTRFLEYRMAIKRKARHEPVLPEHKLVGYIIAAPALMGALWWFAWTIPPAAHVHWFVSVVPLFFIGFAINEFGIVLVGYMADSYLSFSASAFAALCLVRCVLAASFPLFTGRMFDALGPNVGVSVLAVVATVFCAIAPLLRIYGERLRKRSKFASYSLKVYTENTVEKSGP</sequence>
<dbReference type="Gene3D" id="1.20.1250.20">
    <property type="entry name" value="MFS general substrate transporter like domains"/>
    <property type="match status" value="1"/>
</dbReference>
<feature type="transmembrane region" description="Helical" evidence="5">
    <location>
        <begin position="462"/>
        <end position="484"/>
    </location>
</feature>
<accession>A0A5N7AI50</accession>
<feature type="transmembrane region" description="Helical" evidence="5">
    <location>
        <begin position="425"/>
        <end position="450"/>
    </location>
</feature>
<protein>
    <submittedName>
        <fullName evidence="7">Major facilitator superfamily domain-containing protein</fullName>
    </submittedName>
</protein>
<proteinExistence type="predicted"/>
<dbReference type="Pfam" id="PF07690">
    <property type="entry name" value="MFS_1"/>
    <property type="match status" value="1"/>
</dbReference>
<feature type="domain" description="Major facilitator superfamily (MFS) profile" evidence="6">
    <location>
        <begin position="57"/>
        <end position="490"/>
    </location>
</feature>
<feature type="transmembrane region" description="Helical" evidence="5">
    <location>
        <begin position="58"/>
        <end position="82"/>
    </location>
</feature>
<keyword evidence="2 5" id="KW-0812">Transmembrane</keyword>
<reference evidence="7 8" key="1">
    <citation type="submission" date="2019-04" db="EMBL/GenBank/DDBJ databases">
        <title>Friends and foes A comparative genomics studyof 23 Aspergillus species from section Flavi.</title>
        <authorList>
            <consortium name="DOE Joint Genome Institute"/>
            <person name="Kjaerbolling I."/>
            <person name="Vesth T."/>
            <person name="Frisvad J.C."/>
            <person name="Nybo J.L."/>
            <person name="Theobald S."/>
            <person name="Kildgaard S."/>
            <person name="Isbrandt T."/>
            <person name="Kuo A."/>
            <person name="Sato A."/>
            <person name="Lyhne E.K."/>
            <person name="Kogle M.E."/>
            <person name="Wiebenga A."/>
            <person name="Kun R.S."/>
            <person name="Lubbers R.J."/>
            <person name="Makela M.R."/>
            <person name="Barry K."/>
            <person name="Chovatia M."/>
            <person name="Clum A."/>
            <person name="Daum C."/>
            <person name="Haridas S."/>
            <person name="He G."/>
            <person name="LaButti K."/>
            <person name="Lipzen A."/>
            <person name="Mondo S."/>
            <person name="Riley R."/>
            <person name="Salamov A."/>
            <person name="Simmons B.A."/>
            <person name="Magnuson J.K."/>
            <person name="Henrissat B."/>
            <person name="Mortensen U.H."/>
            <person name="Larsen T.O."/>
            <person name="Devries R.P."/>
            <person name="Grigoriev I.V."/>
            <person name="Machida M."/>
            <person name="Baker S.E."/>
            <person name="Andersen M.R."/>
        </authorList>
    </citation>
    <scope>NUCLEOTIDE SEQUENCE [LARGE SCALE GENOMIC DNA]</scope>
    <source>
        <strain evidence="7 8">CBS 763.97</strain>
    </source>
</reference>
<keyword evidence="4 5" id="KW-0472">Membrane</keyword>
<comment type="subcellular location">
    <subcellularLocation>
        <location evidence="1">Membrane</location>
        <topology evidence="1">Multi-pass membrane protein</topology>
    </subcellularLocation>
</comment>
<dbReference type="RefSeq" id="XP_031932633.1">
    <property type="nucleotide sequence ID" value="XM_032073910.1"/>
</dbReference>
<feature type="transmembrane region" description="Helical" evidence="5">
    <location>
        <begin position="152"/>
        <end position="171"/>
    </location>
</feature>
<feature type="transmembrane region" description="Helical" evidence="5">
    <location>
        <begin position="94"/>
        <end position="115"/>
    </location>
</feature>
<dbReference type="GO" id="GO:0022857">
    <property type="term" value="F:transmembrane transporter activity"/>
    <property type="evidence" value="ECO:0007669"/>
    <property type="project" value="InterPro"/>
</dbReference>
<evidence type="ECO:0000313" key="7">
    <source>
        <dbReference type="EMBL" id="KAE8369552.1"/>
    </source>
</evidence>
<feature type="transmembrane region" description="Helical" evidence="5">
    <location>
        <begin position="183"/>
        <end position="203"/>
    </location>
</feature>
<evidence type="ECO:0000313" key="8">
    <source>
        <dbReference type="Proteomes" id="UP000326268"/>
    </source>
</evidence>
<feature type="transmembrane region" description="Helical" evidence="5">
    <location>
        <begin position="290"/>
        <end position="308"/>
    </location>
</feature>
<dbReference type="GO" id="GO:0016020">
    <property type="term" value="C:membrane"/>
    <property type="evidence" value="ECO:0007669"/>
    <property type="project" value="UniProtKB-SubCell"/>
</dbReference>
<dbReference type="SUPFAM" id="SSF103473">
    <property type="entry name" value="MFS general substrate transporter"/>
    <property type="match status" value="1"/>
</dbReference>
<organism evidence="7 8">
    <name type="scientific">Aspergillus caelatus</name>
    <dbReference type="NCBI Taxonomy" id="61420"/>
    <lineage>
        <taxon>Eukaryota</taxon>
        <taxon>Fungi</taxon>
        <taxon>Dikarya</taxon>
        <taxon>Ascomycota</taxon>
        <taxon>Pezizomycotina</taxon>
        <taxon>Eurotiomycetes</taxon>
        <taxon>Eurotiomycetidae</taxon>
        <taxon>Eurotiales</taxon>
        <taxon>Aspergillaceae</taxon>
        <taxon>Aspergillus</taxon>
        <taxon>Aspergillus subgen. Circumdati</taxon>
    </lineage>
</organism>
<dbReference type="InterPro" id="IPR011701">
    <property type="entry name" value="MFS"/>
</dbReference>
<dbReference type="OrthoDB" id="2962993at2759"/>
<name>A0A5N7AI50_9EURO</name>
<gene>
    <name evidence="7" type="ORF">BDV27DRAFT_165383</name>
</gene>
<feature type="transmembrane region" description="Helical" evidence="5">
    <location>
        <begin position="367"/>
        <end position="388"/>
    </location>
</feature>
<feature type="transmembrane region" description="Helical" evidence="5">
    <location>
        <begin position="394"/>
        <end position="418"/>
    </location>
</feature>
<evidence type="ECO:0000256" key="4">
    <source>
        <dbReference type="ARBA" id="ARBA00023136"/>
    </source>
</evidence>
<evidence type="ECO:0000256" key="5">
    <source>
        <dbReference type="SAM" id="Phobius"/>
    </source>
</evidence>
<keyword evidence="3 5" id="KW-1133">Transmembrane helix</keyword>
<dbReference type="Proteomes" id="UP000326268">
    <property type="component" value="Unassembled WGS sequence"/>
</dbReference>
<evidence type="ECO:0000256" key="3">
    <source>
        <dbReference type="ARBA" id="ARBA00022989"/>
    </source>
</evidence>
<keyword evidence="8" id="KW-1185">Reference proteome</keyword>
<dbReference type="EMBL" id="ML737573">
    <property type="protein sequence ID" value="KAE8369552.1"/>
    <property type="molecule type" value="Genomic_DNA"/>
</dbReference>
<dbReference type="InterPro" id="IPR020846">
    <property type="entry name" value="MFS_dom"/>
</dbReference>
<evidence type="ECO:0000256" key="2">
    <source>
        <dbReference type="ARBA" id="ARBA00022692"/>
    </source>
</evidence>